<dbReference type="GO" id="GO:0044038">
    <property type="term" value="P:cell wall macromolecule biosynthetic process"/>
    <property type="evidence" value="ECO:0007669"/>
    <property type="project" value="TreeGrafter"/>
</dbReference>
<reference evidence="9 10" key="1">
    <citation type="journal article" date="2016" name="Sci. Rep.">
        <title>Complete genome sequence and transcriptomic analysis of a novel marine strain Bacillus weihaiensis reveals the mechanism of brown algae degradation.</title>
        <authorList>
            <person name="Zhu Y."/>
            <person name="Chen P."/>
            <person name="Bao Y."/>
            <person name="Men Y."/>
            <person name="Zeng Y."/>
            <person name="Yang J."/>
            <person name="Sun J."/>
            <person name="Sun Y."/>
        </authorList>
    </citation>
    <scope>NUCLEOTIDE SEQUENCE [LARGE SCALE GENOMIC DNA]</scope>
    <source>
        <strain evidence="9 10">Alg07</strain>
    </source>
</reference>
<organism evidence="9 10">
    <name type="scientific">Bacillus weihaiensis</name>
    <dbReference type="NCBI Taxonomy" id="1547283"/>
    <lineage>
        <taxon>Bacteria</taxon>
        <taxon>Bacillati</taxon>
        <taxon>Bacillota</taxon>
        <taxon>Bacilli</taxon>
        <taxon>Bacillales</taxon>
        <taxon>Bacillaceae</taxon>
        <taxon>Bacillus</taxon>
    </lineage>
</organism>
<dbReference type="RefSeq" id="WP_072578354.1">
    <property type="nucleotide sequence ID" value="NZ_CP016020.1"/>
</dbReference>
<feature type="transmembrane region" description="Helical" evidence="8">
    <location>
        <begin position="289"/>
        <end position="307"/>
    </location>
</feature>
<evidence type="ECO:0000313" key="10">
    <source>
        <dbReference type="Proteomes" id="UP000181936"/>
    </source>
</evidence>
<evidence type="ECO:0000256" key="7">
    <source>
        <dbReference type="PIRSR" id="PIRSR600715-1"/>
    </source>
</evidence>
<dbReference type="GO" id="GO:0016780">
    <property type="term" value="F:phosphotransferase activity, for other substituted phosphate groups"/>
    <property type="evidence" value="ECO:0007669"/>
    <property type="project" value="InterPro"/>
</dbReference>
<dbReference type="InterPro" id="IPR018480">
    <property type="entry name" value="PNAcMuramoyl-5peptid_Trfase_CS"/>
</dbReference>
<feature type="transmembrane region" description="Helical" evidence="8">
    <location>
        <begin position="73"/>
        <end position="90"/>
    </location>
</feature>
<evidence type="ECO:0000256" key="6">
    <source>
        <dbReference type="ARBA" id="ARBA00023136"/>
    </source>
</evidence>
<dbReference type="GO" id="GO:0005886">
    <property type="term" value="C:plasma membrane"/>
    <property type="evidence" value="ECO:0007669"/>
    <property type="project" value="UniProtKB-SubCell"/>
</dbReference>
<gene>
    <name evidence="9" type="ORF">A9C19_01680</name>
</gene>
<evidence type="ECO:0000256" key="8">
    <source>
        <dbReference type="SAM" id="Phobius"/>
    </source>
</evidence>
<evidence type="ECO:0000256" key="3">
    <source>
        <dbReference type="ARBA" id="ARBA00022679"/>
    </source>
</evidence>
<keyword evidence="7" id="KW-0460">Magnesium</keyword>
<feature type="binding site" evidence="7">
    <location>
        <position position="152"/>
    </location>
    <ligand>
        <name>Mg(2+)</name>
        <dbReference type="ChEBI" id="CHEBI:18420"/>
    </ligand>
</feature>
<dbReference type="EMBL" id="CP016020">
    <property type="protein sequence ID" value="APH03564.1"/>
    <property type="molecule type" value="Genomic_DNA"/>
</dbReference>
<feature type="transmembrane region" description="Helical" evidence="8">
    <location>
        <begin position="6"/>
        <end position="26"/>
    </location>
</feature>
<dbReference type="STRING" id="1547283.A9C19_01680"/>
<feature type="transmembrane region" description="Helical" evidence="8">
    <location>
        <begin position="102"/>
        <end position="126"/>
    </location>
</feature>
<dbReference type="PANTHER" id="PTHR22926:SF3">
    <property type="entry name" value="UNDECAPRENYL-PHOSPHATE ALPHA-N-ACETYLGLUCOSAMINYL 1-PHOSPHATE TRANSFERASE"/>
    <property type="match status" value="1"/>
</dbReference>
<dbReference type="GO" id="GO:0009103">
    <property type="term" value="P:lipopolysaccharide biosynthetic process"/>
    <property type="evidence" value="ECO:0007669"/>
    <property type="project" value="TreeGrafter"/>
</dbReference>
<proteinExistence type="predicted"/>
<comment type="cofactor">
    <cofactor evidence="7">
        <name>Mg(2+)</name>
        <dbReference type="ChEBI" id="CHEBI:18420"/>
    </cofactor>
</comment>
<evidence type="ECO:0000256" key="5">
    <source>
        <dbReference type="ARBA" id="ARBA00022989"/>
    </source>
</evidence>
<evidence type="ECO:0000256" key="4">
    <source>
        <dbReference type="ARBA" id="ARBA00022692"/>
    </source>
</evidence>
<feature type="transmembrane region" description="Helical" evidence="8">
    <location>
        <begin position="313"/>
        <end position="337"/>
    </location>
</feature>
<feature type="transmembrane region" description="Helical" evidence="8">
    <location>
        <begin position="132"/>
        <end position="153"/>
    </location>
</feature>
<sequence length="361" mass="39229">MDTLVNYIIAFCISLIVTLITTPIVKHIAVKYGFVDKPDHRKVHQSLMPRLGGLAIVFGVIAGFIYLKPQIPNIVPASIGALIILAIGILDDKYTLSAKVKFIGQILAASIVVFSGIDIDFITFPFGDRIELGTLGVILSILWIVGVTNAINLIDGLDGLAGGVSAIAIGSILAMSVLNNQFVIVPLCIILIGSIIGFLYFNFHPAKIFMGDTGALFLGYSIAVISMMGLFKSVTLFSLIIPIIILGIPIFDTFFAIVRRVLNKQRISAPDKSHLHHCLIAMGFSHRKTVLIIYGIGILFGFSAIIFSTSTLWVSLIIIGVLIIVIQLTAEIIGLIGKRKPLINMIKRMSPNTTTTRMREK</sequence>
<dbReference type="KEGG" id="bwh:A9C19_01680"/>
<keyword evidence="7" id="KW-0479">Metal-binding</keyword>
<name>A0A1L3MMS7_9BACI</name>
<evidence type="ECO:0000313" key="9">
    <source>
        <dbReference type="EMBL" id="APH03564.1"/>
    </source>
</evidence>
<dbReference type="PANTHER" id="PTHR22926">
    <property type="entry name" value="PHOSPHO-N-ACETYLMURAMOYL-PENTAPEPTIDE-TRANSFERASE"/>
    <property type="match status" value="1"/>
</dbReference>
<accession>A0A1L3MMS7</accession>
<feature type="transmembrane region" description="Helical" evidence="8">
    <location>
        <begin position="215"/>
        <end position="231"/>
    </location>
</feature>
<feature type="transmembrane region" description="Helical" evidence="8">
    <location>
        <begin position="47"/>
        <end position="67"/>
    </location>
</feature>
<dbReference type="AlphaFoldDB" id="A0A1L3MMS7"/>
<dbReference type="GO" id="GO:0046872">
    <property type="term" value="F:metal ion binding"/>
    <property type="evidence" value="ECO:0007669"/>
    <property type="project" value="UniProtKB-KW"/>
</dbReference>
<dbReference type="Pfam" id="PF00953">
    <property type="entry name" value="Glycos_transf_4"/>
    <property type="match status" value="1"/>
</dbReference>
<keyword evidence="4 8" id="KW-0812">Transmembrane</keyword>
<keyword evidence="5 8" id="KW-1133">Transmembrane helix</keyword>
<keyword evidence="6 8" id="KW-0472">Membrane</keyword>
<evidence type="ECO:0000256" key="1">
    <source>
        <dbReference type="ARBA" id="ARBA00004651"/>
    </source>
</evidence>
<dbReference type="CDD" id="cd06853">
    <property type="entry name" value="GT_WecA_like"/>
    <property type="match status" value="1"/>
</dbReference>
<evidence type="ECO:0000256" key="2">
    <source>
        <dbReference type="ARBA" id="ARBA00022475"/>
    </source>
</evidence>
<feature type="transmembrane region" description="Helical" evidence="8">
    <location>
        <begin position="237"/>
        <end position="258"/>
    </location>
</feature>
<comment type="subcellular location">
    <subcellularLocation>
        <location evidence="1">Cell membrane</location>
        <topology evidence="1">Multi-pass membrane protein</topology>
    </subcellularLocation>
</comment>
<dbReference type="Proteomes" id="UP000181936">
    <property type="component" value="Chromosome"/>
</dbReference>
<keyword evidence="10" id="KW-1185">Reference proteome</keyword>
<keyword evidence="3 9" id="KW-0808">Transferase</keyword>
<dbReference type="PROSITE" id="PS01348">
    <property type="entry name" value="MRAY_2"/>
    <property type="match status" value="1"/>
</dbReference>
<feature type="transmembrane region" description="Helical" evidence="8">
    <location>
        <begin position="160"/>
        <end position="178"/>
    </location>
</feature>
<feature type="binding site" evidence="7">
    <location>
        <position position="212"/>
    </location>
    <ligand>
        <name>Mg(2+)</name>
        <dbReference type="ChEBI" id="CHEBI:18420"/>
    </ligand>
</feature>
<feature type="transmembrane region" description="Helical" evidence="8">
    <location>
        <begin position="184"/>
        <end position="203"/>
    </location>
</feature>
<dbReference type="InterPro" id="IPR000715">
    <property type="entry name" value="Glycosyl_transferase_4"/>
</dbReference>
<dbReference type="OrthoDB" id="9783652at2"/>
<dbReference type="GO" id="GO:0071555">
    <property type="term" value="P:cell wall organization"/>
    <property type="evidence" value="ECO:0007669"/>
    <property type="project" value="TreeGrafter"/>
</dbReference>
<protein>
    <submittedName>
        <fullName evidence="9">Undecaprenyl-phosphate alpha-N-acetylglucosaminyl 1-phosphate transferase</fullName>
    </submittedName>
</protein>
<keyword evidence="2" id="KW-1003">Cell membrane</keyword>